<dbReference type="SUPFAM" id="SSF52540">
    <property type="entry name" value="P-loop containing nucleoside triphosphate hydrolases"/>
    <property type="match status" value="1"/>
</dbReference>
<evidence type="ECO:0000256" key="1">
    <source>
        <dbReference type="ARBA" id="ARBA00006354"/>
    </source>
</evidence>
<dbReference type="SMART" id="SM00382">
    <property type="entry name" value="AAA"/>
    <property type="match status" value="1"/>
</dbReference>
<dbReference type="PANTHER" id="PTHR32039:SF7">
    <property type="entry name" value="COMPETENCE PROTEIN COMM"/>
    <property type="match status" value="1"/>
</dbReference>
<dbReference type="InterPro" id="IPR025158">
    <property type="entry name" value="Mg_chelat-rel_C"/>
</dbReference>
<sequence length="527" mass="57854">MSTGQNKRDIELKKILMLAKLYTYSLFGIEAKPVEVEVDISPGAMPKTILVGLAEAAVKESTHRIERALVNSGYNRPIDRIVINLSPADLPKDAASFDLPIALGLLTASGQLASDRFQDYAVVGELALDGTIRPVRGALSMAIAAREQGKQGLLVPVQNAEEAAVVEGLDVFAVGTLAEAVGFYTGNLPIEAVEFSWENALEEHGQYEIDYSDVKGQEYSKRAITVAAAGMHHLLMIGSPGTGKTLLASRLSTILPRLSQEESLETTRIYSAMGRLSNKQSLVMLRQFRTPHHTISEAGLVGGGSTPAPGEISLAHNGLLFLDELPEFNRRTLEVLRQPLEGGEVTISRAIGSVTFPANVMLIAAMNPCPCGYLSDPRRKCSCNPMQIERYLSKISGPLLDRIDIHIEVPPVPFRDLSEKTAGTDSAMMWERVLYAREIQSRRFQQDSTSHNGRMTPRQLRKYCQLAADAEALLKSAMEEMGLSARAHDKILRISRTIADLDRSDQITASHISEAINYRTLDRQFWS</sequence>
<name>A0A518IL24_9PLAN</name>
<dbReference type="Proteomes" id="UP000318313">
    <property type="component" value="Chromosome"/>
</dbReference>
<accession>A0A518IL24</accession>
<keyword evidence="4" id="KW-1185">Reference proteome</keyword>
<comment type="similarity">
    <text evidence="1">Belongs to the Mg-chelatase subunits D/I family. ComM subfamily.</text>
</comment>
<dbReference type="InterPro" id="IPR027417">
    <property type="entry name" value="P-loop_NTPase"/>
</dbReference>
<dbReference type="InterPro" id="IPR004482">
    <property type="entry name" value="Mg_chelat-rel"/>
</dbReference>
<evidence type="ECO:0000313" key="4">
    <source>
        <dbReference type="Proteomes" id="UP000318313"/>
    </source>
</evidence>
<evidence type="ECO:0000313" key="3">
    <source>
        <dbReference type="EMBL" id="QDV53797.1"/>
    </source>
</evidence>
<dbReference type="Pfam" id="PF13541">
    <property type="entry name" value="ChlI"/>
    <property type="match status" value="1"/>
</dbReference>
<dbReference type="SUPFAM" id="SSF54211">
    <property type="entry name" value="Ribosomal protein S5 domain 2-like"/>
    <property type="match status" value="1"/>
</dbReference>
<evidence type="ECO:0000259" key="2">
    <source>
        <dbReference type="SMART" id="SM00382"/>
    </source>
</evidence>
<dbReference type="GO" id="GO:0005524">
    <property type="term" value="F:ATP binding"/>
    <property type="evidence" value="ECO:0007669"/>
    <property type="project" value="InterPro"/>
</dbReference>
<dbReference type="Pfam" id="PF13335">
    <property type="entry name" value="Mg_chelatase_C"/>
    <property type="match status" value="1"/>
</dbReference>
<dbReference type="Gene3D" id="3.40.50.300">
    <property type="entry name" value="P-loop containing nucleotide triphosphate hydrolases"/>
    <property type="match status" value="1"/>
</dbReference>
<dbReference type="InterPro" id="IPR000523">
    <property type="entry name" value="Mg_chelatse_chII-like_cat_dom"/>
</dbReference>
<dbReference type="InterPro" id="IPR014721">
    <property type="entry name" value="Ribsml_uS5_D2-typ_fold_subgr"/>
</dbReference>
<dbReference type="Gene3D" id="3.30.230.10">
    <property type="match status" value="1"/>
</dbReference>
<feature type="domain" description="AAA+ ATPase" evidence="2">
    <location>
        <begin position="230"/>
        <end position="413"/>
    </location>
</feature>
<reference evidence="3 4" key="1">
    <citation type="submission" date="2019-03" db="EMBL/GenBank/DDBJ databases">
        <title>Deep-cultivation of Planctomycetes and their phenomic and genomic characterization uncovers novel biology.</title>
        <authorList>
            <person name="Wiegand S."/>
            <person name="Jogler M."/>
            <person name="Boedeker C."/>
            <person name="Pinto D."/>
            <person name="Vollmers J."/>
            <person name="Rivas-Marin E."/>
            <person name="Kohn T."/>
            <person name="Peeters S.H."/>
            <person name="Heuer A."/>
            <person name="Rast P."/>
            <person name="Oberbeckmann S."/>
            <person name="Bunk B."/>
            <person name="Jeske O."/>
            <person name="Meyerdierks A."/>
            <person name="Storesund J.E."/>
            <person name="Kallscheuer N."/>
            <person name="Luecker S."/>
            <person name="Lage O.M."/>
            <person name="Pohl T."/>
            <person name="Merkel B.J."/>
            <person name="Hornburger P."/>
            <person name="Mueller R.-W."/>
            <person name="Bruemmer F."/>
            <person name="Labrenz M."/>
            <person name="Spormann A.M."/>
            <person name="Op den Camp H."/>
            <person name="Overmann J."/>
            <person name="Amann R."/>
            <person name="Jetten M.S.M."/>
            <person name="Mascher T."/>
            <person name="Medema M.H."/>
            <person name="Devos D.P."/>
            <person name="Kaster A.-K."/>
            <person name="Ovreas L."/>
            <person name="Rohde M."/>
            <person name="Galperin M.Y."/>
            <person name="Jogler C."/>
        </authorList>
    </citation>
    <scope>NUCLEOTIDE SEQUENCE [LARGE SCALE GENOMIC DNA]</scope>
    <source>
        <strain evidence="3 4">Enr17</strain>
    </source>
</reference>
<dbReference type="InterPro" id="IPR045006">
    <property type="entry name" value="CHLI-like"/>
</dbReference>
<dbReference type="InterPro" id="IPR020568">
    <property type="entry name" value="Ribosomal_Su5_D2-typ_SF"/>
</dbReference>
<organism evidence="3 4">
    <name type="scientific">Gimesia fumaroli</name>
    <dbReference type="NCBI Taxonomy" id="2527976"/>
    <lineage>
        <taxon>Bacteria</taxon>
        <taxon>Pseudomonadati</taxon>
        <taxon>Planctomycetota</taxon>
        <taxon>Planctomycetia</taxon>
        <taxon>Planctomycetales</taxon>
        <taxon>Planctomycetaceae</taxon>
        <taxon>Gimesia</taxon>
    </lineage>
</organism>
<dbReference type="PANTHER" id="PTHR32039">
    <property type="entry name" value="MAGNESIUM-CHELATASE SUBUNIT CHLI"/>
    <property type="match status" value="1"/>
</dbReference>
<dbReference type="KEGG" id="gfm:Enr17x_58800"/>
<dbReference type="NCBIfam" id="TIGR00368">
    <property type="entry name" value="YifB family Mg chelatase-like AAA ATPase"/>
    <property type="match status" value="1"/>
</dbReference>
<proteinExistence type="inferred from homology"/>
<dbReference type="AlphaFoldDB" id="A0A518IL24"/>
<dbReference type="InterPro" id="IPR003593">
    <property type="entry name" value="AAA+_ATPase"/>
</dbReference>
<dbReference type="Pfam" id="PF01078">
    <property type="entry name" value="Mg_chelatase"/>
    <property type="match status" value="1"/>
</dbReference>
<dbReference type="EMBL" id="CP037452">
    <property type="protein sequence ID" value="QDV53797.1"/>
    <property type="molecule type" value="Genomic_DNA"/>
</dbReference>
<gene>
    <name evidence="3" type="primary">comM</name>
    <name evidence="3" type="ORF">Enr17x_58800</name>
</gene>
<protein>
    <submittedName>
        <fullName evidence="3">Competence protein ComM</fullName>
    </submittedName>
</protein>